<dbReference type="AlphaFoldDB" id="A0A4Q7PI75"/>
<reference evidence="1 2" key="1">
    <citation type="submission" date="2019-02" db="EMBL/GenBank/DDBJ databases">
        <title>Genomic Encyclopedia of Type Strains, Phase IV (KMG-IV): sequencing the most valuable type-strain genomes for metagenomic binning, comparative biology and taxonomic classification.</title>
        <authorList>
            <person name="Goeker M."/>
        </authorList>
    </citation>
    <scope>NUCLEOTIDE SEQUENCE [LARGE SCALE GENOMIC DNA]</scope>
    <source>
        <strain evidence="1 2">DSM 17196</strain>
    </source>
</reference>
<protein>
    <submittedName>
        <fullName evidence="1">Uncharacterized protein</fullName>
    </submittedName>
</protein>
<evidence type="ECO:0000313" key="2">
    <source>
        <dbReference type="Proteomes" id="UP000292262"/>
    </source>
</evidence>
<keyword evidence="2" id="KW-1185">Reference proteome</keyword>
<dbReference type="EMBL" id="SGXE01000001">
    <property type="protein sequence ID" value="RZT00312.1"/>
    <property type="molecule type" value="Genomic_DNA"/>
</dbReference>
<accession>A0A4Q7PI75</accession>
<gene>
    <name evidence="1" type="ORF">EV197_1548</name>
</gene>
<evidence type="ECO:0000313" key="1">
    <source>
        <dbReference type="EMBL" id="RZT00312.1"/>
    </source>
</evidence>
<organism evidence="1 2">
    <name type="scientific">Aquimarina brevivitae</name>
    <dbReference type="NCBI Taxonomy" id="323412"/>
    <lineage>
        <taxon>Bacteria</taxon>
        <taxon>Pseudomonadati</taxon>
        <taxon>Bacteroidota</taxon>
        <taxon>Flavobacteriia</taxon>
        <taxon>Flavobacteriales</taxon>
        <taxon>Flavobacteriaceae</taxon>
        <taxon>Aquimarina</taxon>
    </lineage>
</organism>
<comment type="caution">
    <text evidence="1">The sequence shown here is derived from an EMBL/GenBank/DDBJ whole genome shotgun (WGS) entry which is preliminary data.</text>
</comment>
<proteinExistence type="predicted"/>
<dbReference type="RefSeq" id="WP_165389018.1">
    <property type="nucleotide sequence ID" value="NZ_SGXE01000001.1"/>
</dbReference>
<dbReference type="Proteomes" id="UP000292262">
    <property type="component" value="Unassembled WGS sequence"/>
</dbReference>
<name>A0A4Q7PI75_9FLAO</name>
<sequence length="55" mass="6377">MSTATLNKNISRSRAIITSFFNVFNFSIEEASSEFSKEMENNTIQSFNNVMYKKE</sequence>